<dbReference type="Proteomes" id="UP000596660">
    <property type="component" value="Unplaced"/>
</dbReference>
<comment type="similarity">
    <text evidence="1">Belongs to the UDP-glycosyltransferase family.</text>
</comment>
<keyword evidence="3" id="KW-1185">Reference proteome</keyword>
<proteinExistence type="inferred from homology"/>
<name>A0A803MCP1_CHEQI</name>
<dbReference type="PANTHER" id="PTHR48048">
    <property type="entry name" value="GLYCOSYLTRANSFERASE"/>
    <property type="match status" value="1"/>
</dbReference>
<dbReference type="AlphaFoldDB" id="A0A803MCP1"/>
<evidence type="ECO:0000256" key="1">
    <source>
        <dbReference type="ARBA" id="ARBA00009995"/>
    </source>
</evidence>
<reference evidence="2" key="1">
    <citation type="journal article" date="2017" name="Nature">
        <title>The genome of Chenopodium quinoa.</title>
        <authorList>
            <person name="Jarvis D.E."/>
            <person name="Ho Y.S."/>
            <person name="Lightfoot D.J."/>
            <person name="Schmoeckel S.M."/>
            <person name="Li B."/>
            <person name="Borm T.J.A."/>
            <person name="Ohyanagi H."/>
            <person name="Mineta K."/>
            <person name="Michell C.T."/>
            <person name="Saber N."/>
            <person name="Kharbatia N.M."/>
            <person name="Rupper R.R."/>
            <person name="Sharp A.R."/>
            <person name="Dally N."/>
            <person name="Boughton B.A."/>
            <person name="Woo Y.H."/>
            <person name="Gao G."/>
            <person name="Schijlen E.G.W.M."/>
            <person name="Guo X."/>
            <person name="Momin A.A."/>
            <person name="Negrao S."/>
            <person name="Al-Babili S."/>
            <person name="Gehring C."/>
            <person name="Roessner U."/>
            <person name="Jung C."/>
            <person name="Murphy K."/>
            <person name="Arold S.T."/>
            <person name="Gojobori T."/>
            <person name="van der Linden C.G."/>
            <person name="van Loo E.N."/>
            <person name="Jellen E.N."/>
            <person name="Maughan P.J."/>
            <person name="Tester M."/>
        </authorList>
    </citation>
    <scope>NUCLEOTIDE SEQUENCE [LARGE SCALE GENOMIC DNA]</scope>
    <source>
        <strain evidence="2">cv. PI 614886</strain>
    </source>
</reference>
<dbReference type="PANTHER" id="PTHR48048:SF45">
    <property type="entry name" value="GLYCOSYLTRANSFERASE"/>
    <property type="match status" value="1"/>
</dbReference>
<dbReference type="SUPFAM" id="SSF53756">
    <property type="entry name" value="UDP-Glycosyltransferase/glycogen phosphorylase"/>
    <property type="match status" value="1"/>
</dbReference>
<sequence>MSETNLIVMVPNPAMGHLPSTVELAKLLVEQDQRISILLVILHSPIFSPSKAIEAHIESQSRENDLNRITFVTLPPFSTPDHTSPNFFSTIIETQKPLIMKAIKDRGIKPAAFVLDMLYLSMIDVASELDVPSYFYFTSGAKLLSLLKAPP</sequence>
<dbReference type="InterPro" id="IPR050481">
    <property type="entry name" value="UDP-glycosyltransf_plant"/>
</dbReference>
<dbReference type="GO" id="GO:0035251">
    <property type="term" value="F:UDP-glucosyltransferase activity"/>
    <property type="evidence" value="ECO:0007669"/>
    <property type="project" value="InterPro"/>
</dbReference>
<accession>A0A803MCP1</accession>
<dbReference type="EnsemblPlants" id="AUR62027234-RA">
    <property type="protein sequence ID" value="AUR62027234-RA:cds"/>
    <property type="gene ID" value="AUR62027234"/>
</dbReference>
<dbReference type="Gramene" id="AUR62027234-RA">
    <property type="protein sequence ID" value="AUR62027234-RA:cds"/>
    <property type="gene ID" value="AUR62027234"/>
</dbReference>
<reference evidence="2" key="2">
    <citation type="submission" date="2021-03" db="UniProtKB">
        <authorList>
            <consortium name="EnsemblPlants"/>
        </authorList>
    </citation>
    <scope>IDENTIFICATION</scope>
</reference>
<dbReference type="SMR" id="A0A803MCP1"/>
<evidence type="ECO:0000313" key="3">
    <source>
        <dbReference type="Proteomes" id="UP000596660"/>
    </source>
</evidence>
<protein>
    <submittedName>
        <fullName evidence="2">Uncharacterized protein</fullName>
    </submittedName>
</protein>
<dbReference type="Gene3D" id="3.40.50.2000">
    <property type="entry name" value="Glycogen Phosphorylase B"/>
    <property type="match status" value="1"/>
</dbReference>
<organism evidence="2 3">
    <name type="scientific">Chenopodium quinoa</name>
    <name type="common">Quinoa</name>
    <dbReference type="NCBI Taxonomy" id="63459"/>
    <lineage>
        <taxon>Eukaryota</taxon>
        <taxon>Viridiplantae</taxon>
        <taxon>Streptophyta</taxon>
        <taxon>Embryophyta</taxon>
        <taxon>Tracheophyta</taxon>
        <taxon>Spermatophyta</taxon>
        <taxon>Magnoliopsida</taxon>
        <taxon>eudicotyledons</taxon>
        <taxon>Gunneridae</taxon>
        <taxon>Pentapetalae</taxon>
        <taxon>Caryophyllales</taxon>
        <taxon>Chenopodiaceae</taxon>
        <taxon>Chenopodioideae</taxon>
        <taxon>Atripliceae</taxon>
        <taxon>Chenopodium</taxon>
    </lineage>
</organism>
<evidence type="ECO:0000313" key="2">
    <source>
        <dbReference type="EnsemblPlants" id="AUR62027234-RA:cds"/>
    </source>
</evidence>